<organism evidence="2 3">
    <name type="scientific">Lachnobacterium bovis</name>
    <dbReference type="NCBI Taxonomy" id="140626"/>
    <lineage>
        <taxon>Bacteria</taxon>
        <taxon>Bacillati</taxon>
        <taxon>Bacillota</taxon>
        <taxon>Clostridia</taxon>
        <taxon>Lachnospirales</taxon>
        <taxon>Lachnospiraceae</taxon>
        <taxon>Lachnobacterium</taxon>
    </lineage>
</organism>
<feature type="compositionally biased region" description="Polar residues" evidence="1">
    <location>
        <begin position="1"/>
        <end position="10"/>
    </location>
</feature>
<dbReference type="AlphaFoldDB" id="A0A1H9UW50"/>
<feature type="region of interest" description="Disordered" evidence="1">
    <location>
        <begin position="1"/>
        <end position="23"/>
    </location>
</feature>
<evidence type="ECO:0000256" key="1">
    <source>
        <dbReference type="SAM" id="MobiDB-lite"/>
    </source>
</evidence>
<evidence type="ECO:0000313" key="2">
    <source>
        <dbReference type="EMBL" id="SES13588.1"/>
    </source>
</evidence>
<gene>
    <name evidence="2" type="ORF">SAMN02910429_02280</name>
</gene>
<protein>
    <submittedName>
        <fullName evidence="2">Uncharacterized protein</fullName>
    </submittedName>
</protein>
<evidence type="ECO:0000313" key="3">
    <source>
        <dbReference type="Proteomes" id="UP000182471"/>
    </source>
</evidence>
<proteinExistence type="predicted"/>
<feature type="non-terminal residue" evidence="2">
    <location>
        <position position="136"/>
    </location>
</feature>
<dbReference type="EMBL" id="FOGW01000042">
    <property type="protein sequence ID" value="SES13588.1"/>
    <property type="molecule type" value="Genomic_DNA"/>
</dbReference>
<accession>A0A1H9UW50</accession>
<keyword evidence="3" id="KW-1185">Reference proteome</keyword>
<dbReference type="RefSeq" id="WP_143065859.1">
    <property type="nucleotide sequence ID" value="NZ_FOGW01000042.1"/>
</dbReference>
<name>A0A1H9UW50_9FIRM</name>
<reference evidence="3" key="1">
    <citation type="submission" date="2016-10" db="EMBL/GenBank/DDBJ databases">
        <authorList>
            <person name="Varghese N."/>
            <person name="Submissions S."/>
        </authorList>
    </citation>
    <scope>NUCLEOTIDE SEQUENCE [LARGE SCALE GENOMIC DNA]</scope>
    <source>
        <strain evidence="3">S1b</strain>
    </source>
</reference>
<sequence>MSSVTGSGASHVSGLEETQEEGLASVVPETMAMLPSSLATILFASSSSGSSFMEYLQEDEQNLGFSIIYTTDNEANLPENIHTIVLLENSKTGRLLINEGVRVNRKFNLVKQEKDVILAKDEDLEKSARKLSAIEH</sequence>
<dbReference type="Proteomes" id="UP000182471">
    <property type="component" value="Unassembled WGS sequence"/>
</dbReference>